<evidence type="ECO:0000256" key="8">
    <source>
        <dbReference type="RuleBase" id="RU364100"/>
    </source>
</evidence>
<keyword evidence="2 8" id="KW-0645">Protease</keyword>
<keyword evidence="3" id="KW-0227">DNA damage</keyword>
<evidence type="ECO:0000256" key="1">
    <source>
        <dbReference type="ARBA" id="ARBA00008136"/>
    </source>
</evidence>
<dbReference type="GO" id="GO:0003697">
    <property type="term" value="F:single-stranded DNA binding"/>
    <property type="evidence" value="ECO:0007669"/>
    <property type="project" value="InterPro"/>
</dbReference>
<evidence type="ECO:0000256" key="7">
    <source>
        <dbReference type="ARBA" id="ARBA00023239"/>
    </source>
</evidence>
<proteinExistence type="inferred from homology"/>
<keyword evidence="6" id="KW-0238">DNA-binding</keyword>
<protein>
    <recommendedName>
        <fullName evidence="8">Abasic site processing protein</fullName>
        <ecNumber evidence="8">3.4.-.-</ecNumber>
    </recommendedName>
</protein>
<dbReference type="InterPro" id="IPR036590">
    <property type="entry name" value="SRAP-like"/>
</dbReference>
<dbReference type="GO" id="GO:0016829">
    <property type="term" value="F:lyase activity"/>
    <property type="evidence" value="ECO:0007669"/>
    <property type="project" value="UniProtKB-KW"/>
</dbReference>
<evidence type="ECO:0000256" key="2">
    <source>
        <dbReference type="ARBA" id="ARBA00022670"/>
    </source>
</evidence>
<dbReference type="EMBL" id="FNKH01000002">
    <property type="protein sequence ID" value="SDR11086.1"/>
    <property type="molecule type" value="Genomic_DNA"/>
</dbReference>
<dbReference type="InterPro" id="IPR003738">
    <property type="entry name" value="SRAP"/>
</dbReference>
<dbReference type="GO" id="GO:0006508">
    <property type="term" value="P:proteolysis"/>
    <property type="evidence" value="ECO:0007669"/>
    <property type="project" value="UniProtKB-KW"/>
</dbReference>
<dbReference type="PANTHER" id="PTHR13604:SF0">
    <property type="entry name" value="ABASIC SITE PROCESSING PROTEIN HMCES"/>
    <property type="match status" value="1"/>
</dbReference>
<evidence type="ECO:0000256" key="3">
    <source>
        <dbReference type="ARBA" id="ARBA00022763"/>
    </source>
</evidence>
<keyword evidence="4 8" id="KW-0378">Hydrolase</keyword>
<gene>
    <name evidence="9" type="ORF">SAMN04489742_4006</name>
</gene>
<dbReference type="PANTHER" id="PTHR13604">
    <property type="entry name" value="DC12-RELATED"/>
    <property type="match status" value="1"/>
</dbReference>
<keyword evidence="10" id="KW-1185">Reference proteome</keyword>
<dbReference type="Gene3D" id="3.90.1680.10">
    <property type="entry name" value="SOS response associated peptidase-like"/>
    <property type="match status" value="1"/>
</dbReference>
<dbReference type="Pfam" id="PF02586">
    <property type="entry name" value="SRAP"/>
    <property type="match status" value="1"/>
</dbReference>
<dbReference type="STRING" id="37928.SAMN04489742_4006"/>
<evidence type="ECO:0000256" key="5">
    <source>
        <dbReference type="ARBA" id="ARBA00023124"/>
    </source>
</evidence>
<sequence>MARAVGDLMMECGAEVPGDFGLKESYNVAPTDDVPIVLERLIDGVVRRQLHIARWGLVPRWAKEISVGSRSFNARIESAADKPTFQDSVHTRRCAVPVDGYYEWKKFGAKTKQPYFVHRRDNAPIFFAGLYGWWKDPSKARDAEDAWLLSTTVLTAPSPSADSGSPVLRELSRLHDRYPIPMDTDTMAAWLDPTVRDGTHLLDMLRNRAYDAATDWTLEPVGSAVGNVRNNSPELIVPQPSLLDG</sequence>
<dbReference type="EC" id="3.4.-.-" evidence="8"/>
<evidence type="ECO:0000313" key="10">
    <source>
        <dbReference type="Proteomes" id="UP000181917"/>
    </source>
</evidence>
<name>A0A1H1GE26_9MICC</name>
<dbReference type="AlphaFoldDB" id="A0A1H1GE26"/>
<dbReference type="GO" id="GO:0106300">
    <property type="term" value="P:protein-DNA covalent cross-linking repair"/>
    <property type="evidence" value="ECO:0007669"/>
    <property type="project" value="InterPro"/>
</dbReference>
<keyword evidence="5" id="KW-0190">Covalent protein-DNA linkage</keyword>
<dbReference type="GO" id="GO:0008233">
    <property type="term" value="F:peptidase activity"/>
    <property type="evidence" value="ECO:0007669"/>
    <property type="project" value="UniProtKB-KW"/>
</dbReference>
<keyword evidence="7" id="KW-0456">Lyase</keyword>
<dbReference type="Proteomes" id="UP000181917">
    <property type="component" value="Unassembled WGS sequence"/>
</dbReference>
<evidence type="ECO:0000256" key="4">
    <source>
        <dbReference type="ARBA" id="ARBA00022801"/>
    </source>
</evidence>
<organism evidence="9 10">
    <name type="scientific">Crystallibacter crystallopoietes</name>
    <dbReference type="NCBI Taxonomy" id="37928"/>
    <lineage>
        <taxon>Bacteria</taxon>
        <taxon>Bacillati</taxon>
        <taxon>Actinomycetota</taxon>
        <taxon>Actinomycetes</taxon>
        <taxon>Micrococcales</taxon>
        <taxon>Micrococcaceae</taxon>
        <taxon>Crystallibacter</taxon>
    </lineage>
</organism>
<comment type="similarity">
    <text evidence="1 8">Belongs to the SOS response-associated peptidase family.</text>
</comment>
<evidence type="ECO:0000256" key="6">
    <source>
        <dbReference type="ARBA" id="ARBA00023125"/>
    </source>
</evidence>
<dbReference type="SUPFAM" id="SSF143081">
    <property type="entry name" value="BB1717-like"/>
    <property type="match status" value="1"/>
</dbReference>
<accession>A0A1H1GE26</accession>
<evidence type="ECO:0000313" key="9">
    <source>
        <dbReference type="EMBL" id="SDR11086.1"/>
    </source>
</evidence>
<reference evidence="9 10" key="1">
    <citation type="submission" date="2016-10" db="EMBL/GenBank/DDBJ databases">
        <authorList>
            <person name="de Groot N.N."/>
        </authorList>
    </citation>
    <scope>NUCLEOTIDE SEQUENCE [LARGE SCALE GENOMIC DNA]</scope>
    <source>
        <strain evidence="9 10">DSM 20117</strain>
    </source>
</reference>